<reference evidence="2" key="1">
    <citation type="journal article" date="2023" name="Front. Plant Sci.">
        <title>Chromosomal-level genome assembly of Melastoma candidum provides insights into trichome evolution.</title>
        <authorList>
            <person name="Zhong Y."/>
            <person name="Wu W."/>
            <person name="Sun C."/>
            <person name="Zou P."/>
            <person name="Liu Y."/>
            <person name="Dai S."/>
            <person name="Zhou R."/>
        </authorList>
    </citation>
    <scope>NUCLEOTIDE SEQUENCE [LARGE SCALE GENOMIC DNA]</scope>
</reference>
<name>A0ACB9S1F2_9MYRT</name>
<comment type="caution">
    <text evidence="1">The sequence shown here is derived from an EMBL/GenBank/DDBJ whole genome shotgun (WGS) entry which is preliminary data.</text>
</comment>
<evidence type="ECO:0000313" key="2">
    <source>
        <dbReference type="Proteomes" id="UP001057402"/>
    </source>
</evidence>
<accession>A0ACB9S1F2</accession>
<organism evidence="1 2">
    <name type="scientific">Melastoma candidum</name>
    <dbReference type="NCBI Taxonomy" id="119954"/>
    <lineage>
        <taxon>Eukaryota</taxon>
        <taxon>Viridiplantae</taxon>
        <taxon>Streptophyta</taxon>
        <taxon>Embryophyta</taxon>
        <taxon>Tracheophyta</taxon>
        <taxon>Spermatophyta</taxon>
        <taxon>Magnoliopsida</taxon>
        <taxon>eudicotyledons</taxon>
        <taxon>Gunneridae</taxon>
        <taxon>Pentapetalae</taxon>
        <taxon>rosids</taxon>
        <taxon>malvids</taxon>
        <taxon>Myrtales</taxon>
        <taxon>Melastomataceae</taxon>
        <taxon>Melastomatoideae</taxon>
        <taxon>Melastomateae</taxon>
        <taxon>Melastoma</taxon>
    </lineage>
</organism>
<dbReference type="EMBL" id="CM042881">
    <property type="protein sequence ID" value="KAI4384924.1"/>
    <property type="molecule type" value="Genomic_DNA"/>
</dbReference>
<proteinExistence type="predicted"/>
<dbReference type="Proteomes" id="UP001057402">
    <property type="component" value="Chromosome 2"/>
</dbReference>
<evidence type="ECO:0000313" key="1">
    <source>
        <dbReference type="EMBL" id="KAI4384924.1"/>
    </source>
</evidence>
<keyword evidence="2" id="KW-1185">Reference proteome</keyword>
<sequence>MLSTYSDFFQLGFPIIPSGSDADRGSEVQQTKPVFVGDFPPAVRGGQLNTRQKHSHGDACLSGGIDRGTLLSWIISGNRIFIWSYLSPAASKKCISLTIPSALVDSEAREADVSGRNEWLLDIVNWESGNPPKRNVGQEHSSVGARPSGSAVILSGDGTATVSHYYRNSTRLFLFDLPYDAGKVLDASVLPSTDESEEGAWIVLTEKAGIWAIPEKAIVLGGVEPPERSLSRKGSTNGVSAEEERRNVAFVCNVAPRRASSEDMNTGDKQRAIMTGIARRTAQDEESEALLSQFFQEFLQSELVNDSLERLKAAGAFERDGNYLQIILEHGEKLAGIIQLRELQYGISQHRSGGVSTLQSSSALWDLIQLVGDRARRNIVLLLDRENAEVFYSRISDVEEFFNCLEREFDYLIGRGNPTHIQIRRSLELASACENIVQSAMDYKNEHHLWYPPPEGLTPWYCQPVVRNGLWSIASFMLEILNEAVRLDKFLKSEVYSHLEAIAAILLEAYSAAITAKVERGEEEKGLLEDYCTRRDSLLEVLYQQLKILTGEENQDAGEATDQEKVEKFRALSANLLSMGKQHESYKTLWSICCDLNDSVLLKNFMRDSAGPKGGFSYFVFEQLYKRKEYSKLLRLGEDFPEDLFIFLQRHRNLLWLHELFLNRFSSALDTLHAVALSQEESTASTSDEDVNDCDDLNLTIAERKRFLSLSAALAGNDPDADLRTRRIEADLRILKLQEEITHLLEDDEKQNLGCRLLSPEDLITSLRFCCVQSRYLPGPAPPFAEEGRSDDEMLQILKGTLLFQASSRCYSHEAETFEEGFEEALPLRKETPDAQSLLRESGSSVEAVLMQHRSFPDANKLMLEAIMLGSTHGRADSEDVYSPIE</sequence>
<protein>
    <submittedName>
        <fullName evidence="1">Uncharacterized protein</fullName>
    </submittedName>
</protein>
<gene>
    <name evidence="1" type="ORF">MLD38_003008</name>
</gene>